<feature type="transmembrane region" description="Helical" evidence="24">
    <location>
        <begin position="143"/>
        <end position="162"/>
    </location>
</feature>
<evidence type="ECO:0000256" key="7">
    <source>
        <dbReference type="ARBA" id="ARBA00019373"/>
    </source>
</evidence>
<dbReference type="GO" id="GO:0016024">
    <property type="term" value="P:CDP-diacylglycerol biosynthetic process"/>
    <property type="evidence" value="ECO:0007669"/>
    <property type="project" value="TreeGrafter"/>
</dbReference>
<keyword evidence="8" id="KW-1003">Cell membrane</keyword>
<comment type="pathway">
    <text evidence="4">Lipid metabolism.</text>
</comment>
<comment type="subcellular location">
    <subcellularLocation>
        <location evidence="2">Cell membrane</location>
        <topology evidence="2">Multi-pass membrane protein</topology>
    </subcellularLocation>
</comment>
<comment type="catalytic activity">
    <reaction evidence="1">
        <text>a 1,2-diacyl-sn-glycero-3-phosphate + CTP + H(+) = a CDP-1,2-diacyl-sn-glycerol + diphosphate</text>
        <dbReference type="Rhea" id="RHEA:16229"/>
        <dbReference type="ChEBI" id="CHEBI:15378"/>
        <dbReference type="ChEBI" id="CHEBI:33019"/>
        <dbReference type="ChEBI" id="CHEBI:37563"/>
        <dbReference type="ChEBI" id="CHEBI:58332"/>
        <dbReference type="ChEBI" id="CHEBI:58608"/>
        <dbReference type="EC" id="2.7.7.41"/>
    </reaction>
</comment>
<evidence type="ECO:0000256" key="2">
    <source>
        <dbReference type="ARBA" id="ARBA00004651"/>
    </source>
</evidence>
<evidence type="ECO:0000313" key="26">
    <source>
        <dbReference type="Proteomes" id="UP000808337"/>
    </source>
</evidence>
<evidence type="ECO:0000256" key="15">
    <source>
        <dbReference type="ARBA" id="ARBA00023136"/>
    </source>
</evidence>
<dbReference type="Proteomes" id="UP000808337">
    <property type="component" value="Unassembled WGS sequence"/>
</dbReference>
<keyword evidence="14" id="KW-0443">Lipid metabolism</keyword>
<dbReference type="EC" id="2.7.7.41" evidence="6"/>
<evidence type="ECO:0000256" key="18">
    <source>
        <dbReference type="ARBA" id="ARBA00029893"/>
    </source>
</evidence>
<accession>A0A9D7XU03</accession>
<dbReference type="PANTHER" id="PTHR46382">
    <property type="entry name" value="PHOSPHATIDATE CYTIDYLYLTRANSFERASE"/>
    <property type="match status" value="1"/>
</dbReference>
<keyword evidence="17" id="KW-1208">Phospholipid metabolism</keyword>
<feature type="transmembrane region" description="Helical" evidence="24">
    <location>
        <begin position="84"/>
        <end position="105"/>
    </location>
</feature>
<feature type="transmembrane region" description="Helical" evidence="24">
    <location>
        <begin position="59"/>
        <end position="78"/>
    </location>
</feature>
<name>A0A9D7XU03_9BACT</name>
<keyword evidence="12 25" id="KW-0548">Nucleotidyltransferase</keyword>
<evidence type="ECO:0000313" key="25">
    <source>
        <dbReference type="EMBL" id="MBK9984283.1"/>
    </source>
</evidence>
<comment type="caution">
    <text evidence="25">The sequence shown here is derived from an EMBL/GenBank/DDBJ whole genome shotgun (WGS) entry which is preliminary data.</text>
</comment>
<evidence type="ECO:0000256" key="4">
    <source>
        <dbReference type="ARBA" id="ARBA00005189"/>
    </source>
</evidence>
<comment type="pathway">
    <text evidence="3">Phospholipid metabolism; CDP-diacylglycerol biosynthesis; CDP-diacylglycerol from sn-glycerol 3-phosphate: step 3/3.</text>
</comment>
<evidence type="ECO:0000256" key="21">
    <source>
        <dbReference type="ARBA" id="ARBA00032396"/>
    </source>
</evidence>
<evidence type="ECO:0000256" key="17">
    <source>
        <dbReference type="ARBA" id="ARBA00023264"/>
    </source>
</evidence>
<evidence type="ECO:0000256" key="19">
    <source>
        <dbReference type="ARBA" id="ARBA00031825"/>
    </source>
</evidence>
<dbReference type="GO" id="GO:0004605">
    <property type="term" value="F:phosphatidate cytidylyltransferase activity"/>
    <property type="evidence" value="ECO:0007669"/>
    <property type="project" value="UniProtKB-EC"/>
</dbReference>
<keyword evidence="11 24" id="KW-0812">Transmembrane</keyword>
<evidence type="ECO:0000256" key="12">
    <source>
        <dbReference type="ARBA" id="ARBA00022695"/>
    </source>
</evidence>
<proteinExistence type="inferred from homology"/>
<dbReference type="AlphaFoldDB" id="A0A9D7XU03"/>
<reference evidence="25 26" key="1">
    <citation type="submission" date="2020-10" db="EMBL/GenBank/DDBJ databases">
        <title>Connecting structure to function with the recovery of over 1000 high-quality activated sludge metagenome-assembled genomes encoding full-length rRNA genes using long-read sequencing.</title>
        <authorList>
            <person name="Singleton C.M."/>
            <person name="Petriglieri F."/>
            <person name="Kristensen J.M."/>
            <person name="Kirkegaard R.H."/>
            <person name="Michaelsen T.Y."/>
            <person name="Andersen M.H."/>
            <person name="Karst S.M."/>
            <person name="Dueholm M.S."/>
            <person name="Nielsen P.H."/>
            <person name="Albertsen M."/>
        </authorList>
    </citation>
    <scope>NUCLEOTIDE SEQUENCE [LARGE SCALE GENOMIC DNA]</scope>
    <source>
        <strain evidence="25">Ribe_18-Q3-R11-54_MAXAC.273</strain>
    </source>
</reference>
<evidence type="ECO:0000256" key="6">
    <source>
        <dbReference type="ARBA" id="ARBA00012487"/>
    </source>
</evidence>
<dbReference type="EMBL" id="JADKGY010000029">
    <property type="protein sequence ID" value="MBK9984283.1"/>
    <property type="molecule type" value="Genomic_DNA"/>
</dbReference>
<keyword evidence="10" id="KW-0808">Transferase</keyword>
<organism evidence="25 26">
    <name type="scientific">Candidatus Opimibacter skivensis</name>
    <dbReference type="NCBI Taxonomy" id="2982028"/>
    <lineage>
        <taxon>Bacteria</taxon>
        <taxon>Pseudomonadati</taxon>
        <taxon>Bacteroidota</taxon>
        <taxon>Saprospiria</taxon>
        <taxon>Saprospirales</taxon>
        <taxon>Saprospiraceae</taxon>
        <taxon>Candidatus Opimibacter</taxon>
    </lineage>
</organism>
<gene>
    <name evidence="25" type="ORF">IPP15_18270</name>
</gene>
<evidence type="ECO:0000256" key="9">
    <source>
        <dbReference type="ARBA" id="ARBA00022516"/>
    </source>
</evidence>
<evidence type="ECO:0000256" key="11">
    <source>
        <dbReference type="ARBA" id="ARBA00022692"/>
    </source>
</evidence>
<evidence type="ECO:0000256" key="5">
    <source>
        <dbReference type="ARBA" id="ARBA00010185"/>
    </source>
</evidence>
<evidence type="ECO:0000256" key="22">
    <source>
        <dbReference type="ARBA" id="ARBA00032743"/>
    </source>
</evidence>
<evidence type="ECO:0000256" key="16">
    <source>
        <dbReference type="ARBA" id="ARBA00023209"/>
    </source>
</evidence>
<keyword evidence="9" id="KW-0444">Lipid biosynthesis</keyword>
<comment type="similarity">
    <text evidence="5">Belongs to the CDS family.</text>
</comment>
<keyword evidence="16" id="KW-0594">Phospholipid biosynthesis</keyword>
<sequence>MNTKELLTRSLTGVFIVGITLAAVIYSPYTFVIWLSLIAFFGILEFLNLEPISIRRLEAYAFTSIVAAMIVITGYTLIRFHTPFIIPIFIPVIIPVILLLQLLSSPYPAELVQRSKSFFTAVLYIGIPMLTGCIFIIGQYSFHFVLVPIILIWTNDVMAYLIGSKWGTKKIMPFISPGKSVQGTIGGGLFTLLVSFGLQKLWPDIPQGYLWTLGIATPFFALAGDLWESALKRNAGVKDSGTILPGHGGILDRYDSLLFVMPIAALAYFIFVL</sequence>
<feature type="transmembrane region" description="Helical" evidence="24">
    <location>
        <begin position="208"/>
        <end position="227"/>
    </location>
</feature>
<feature type="transmembrane region" description="Helical" evidence="24">
    <location>
        <begin position="7"/>
        <end position="25"/>
    </location>
</feature>
<protein>
    <recommendedName>
        <fullName evidence="7">Phosphatidate cytidylyltransferase</fullName>
        <ecNumber evidence="6">2.7.7.41</ecNumber>
    </recommendedName>
    <alternativeName>
        <fullName evidence="20">CDP-DAG synthase</fullName>
    </alternativeName>
    <alternativeName>
        <fullName evidence="22">CDP-DG synthase</fullName>
    </alternativeName>
    <alternativeName>
        <fullName evidence="18">CDP-diacylglycerol synthase</fullName>
    </alternativeName>
    <alternativeName>
        <fullName evidence="21">CDP-diglyceride pyrophosphorylase</fullName>
    </alternativeName>
    <alternativeName>
        <fullName evidence="23">CDP-diglyceride synthase</fullName>
    </alternativeName>
    <alternativeName>
        <fullName evidence="19">CTP:phosphatidate cytidylyltransferase</fullName>
    </alternativeName>
</protein>
<evidence type="ECO:0000256" key="8">
    <source>
        <dbReference type="ARBA" id="ARBA00022475"/>
    </source>
</evidence>
<evidence type="ECO:0000256" key="14">
    <source>
        <dbReference type="ARBA" id="ARBA00023098"/>
    </source>
</evidence>
<evidence type="ECO:0000256" key="10">
    <source>
        <dbReference type="ARBA" id="ARBA00022679"/>
    </source>
</evidence>
<keyword evidence="13 24" id="KW-1133">Transmembrane helix</keyword>
<feature type="transmembrane region" description="Helical" evidence="24">
    <location>
        <begin position="254"/>
        <end position="271"/>
    </location>
</feature>
<dbReference type="GO" id="GO:0005886">
    <property type="term" value="C:plasma membrane"/>
    <property type="evidence" value="ECO:0007669"/>
    <property type="project" value="UniProtKB-SubCell"/>
</dbReference>
<dbReference type="PANTHER" id="PTHR46382:SF1">
    <property type="entry name" value="PHOSPHATIDATE CYTIDYLYLTRANSFERASE"/>
    <property type="match status" value="1"/>
</dbReference>
<evidence type="ECO:0000256" key="24">
    <source>
        <dbReference type="SAM" id="Phobius"/>
    </source>
</evidence>
<evidence type="ECO:0000256" key="23">
    <source>
        <dbReference type="ARBA" id="ARBA00033406"/>
    </source>
</evidence>
<dbReference type="Pfam" id="PF01148">
    <property type="entry name" value="CTP_transf_1"/>
    <property type="match status" value="1"/>
</dbReference>
<evidence type="ECO:0000256" key="1">
    <source>
        <dbReference type="ARBA" id="ARBA00001698"/>
    </source>
</evidence>
<evidence type="ECO:0000256" key="13">
    <source>
        <dbReference type="ARBA" id="ARBA00022989"/>
    </source>
</evidence>
<feature type="transmembrane region" description="Helical" evidence="24">
    <location>
        <begin position="117"/>
        <end position="137"/>
    </location>
</feature>
<keyword evidence="15 24" id="KW-0472">Membrane</keyword>
<feature type="transmembrane region" description="Helical" evidence="24">
    <location>
        <begin position="183"/>
        <end position="202"/>
    </location>
</feature>
<evidence type="ECO:0000256" key="20">
    <source>
        <dbReference type="ARBA" id="ARBA00032253"/>
    </source>
</evidence>
<evidence type="ECO:0000256" key="3">
    <source>
        <dbReference type="ARBA" id="ARBA00005119"/>
    </source>
</evidence>